<dbReference type="InterPro" id="IPR001296">
    <property type="entry name" value="Glyco_trans_1"/>
</dbReference>
<evidence type="ECO:0000259" key="1">
    <source>
        <dbReference type="Pfam" id="PF00534"/>
    </source>
</evidence>
<dbReference type="SUPFAM" id="SSF53756">
    <property type="entry name" value="UDP-Glycosyltransferase/glycogen phosphorylase"/>
    <property type="match status" value="1"/>
</dbReference>
<keyword evidence="2" id="KW-0808">Transferase</keyword>
<protein>
    <submittedName>
        <fullName evidence="2">Glycosyltransferase involved in cell wall bisynthesis</fullName>
    </submittedName>
</protein>
<dbReference type="PANTHER" id="PTHR45947">
    <property type="entry name" value="SULFOQUINOVOSYL TRANSFERASE SQD2"/>
    <property type="match status" value="1"/>
</dbReference>
<gene>
    <name evidence="2" type="ORF">SAMN05444380_1364</name>
</gene>
<reference evidence="2 3" key="1">
    <citation type="submission" date="2016-10" db="EMBL/GenBank/DDBJ databases">
        <authorList>
            <person name="de Groot N.N."/>
        </authorList>
    </citation>
    <scope>NUCLEOTIDE SEQUENCE [LARGE SCALE GENOMIC DNA]</scope>
    <source>
        <strain evidence="2 3">DSM 19012</strain>
    </source>
</reference>
<dbReference type="InParanoid" id="A0A1I2FTI4"/>
<accession>A0A1I2FTI4</accession>
<dbReference type="EMBL" id="FONA01000036">
    <property type="protein sequence ID" value="SFF08724.1"/>
    <property type="molecule type" value="Genomic_DNA"/>
</dbReference>
<evidence type="ECO:0000313" key="2">
    <source>
        <dbReference type="EMBL" id="SFF08724.1"/>
    </source>
</evidence>
<dbReference type="GO" id="GO:0016757">
    <property type="term" value="F:glycosyltransferase activity"/>
    <property type="evidence" value="ECO:0007669"/>
    <property type="project" value="InterPro"/>
</dbReference>
<dbReference type="PANTHER" id="PTHR45947:SF3">
    <property type="entry name" value="SULFOQUINOVOSYL TRANSFERASE SQD2"/>
    <property type="match status" value="1"/>
</dbReference>
<organism evidence="2 3">
    <name type="scientific">Thermophagus xiamenensis</name>
    <dbReference type="NCBI Taxonomy" id="385682"/>
    <lineage>
        <taxon>Bacteria</taxon>
        <taxon>Pseudomonadati</taxon>
        <taxon>Bacteroidota</taxon>
        <taxon>Bacteroidia</taxon>
        <taxon>Marinilabiliales</taxon>
        <taxon>Marinilabiliaceae</taxon>
        <taxon>Thermophagus</taxon>
    </lineage>
</organism>
<dbReference type="Gene3D" id="3.40.50.2000">
    <property type="entry name" value="Glycogen Phosphorylase B"/>
    <property type="match status" value="2"/>
</dbReference>
<evidence type="ECO:0000313" key="3">
    <source>
        <dbReference type="Proteomes" id="UP000181976"/>
    </source>
</evidence>
<dbReference type="Pfam" id="PF00534">
    <property type="entry name" value="Glycos_transf_1"/>
    <property type="match status" value="1"/>
</dbReference>
<dbReference type="AlphaFoldDB" id="A0A1I2FTI4"/>
<dbReference type="Proteomes" id="UP000181976">
    <property type="component" value="Unassembled WGS sequence"/>
</dbReference>
<dbReference type="CDD" id="cd03801">
    <property type="entry name" value="GT4_PimA-like"/>
    <property type="match status" value="1"/>
</dbReference>
<proteinExistence type="predicted"/>
<feature type="domain" description="Glycosyl transferase family 1" evidence="1">
    <location>
        <begin position="177"/>
        <end position="319"/>
    </location>
</feature>
<keyword evidence="3" id="KW-1185">Reference proteome</keyword>
<dbReference type="OrthoDB" id="9790710at2"/>
<dbReference type="eggNOG" id="COG0438">
    <property type="taxonomic scope" value="Bacteria"/>
</dbReference>
<dbReference type="STRING" id="385682.SAMN05444380_1364"/>
<name>A0A1I2FTI4_9BACT</name>
<dbReference type="RefSeq" id="WP_010526028.1">
    <property type="nucleotide sequence ID" value="NZ_AFSL01000001.1"/>
</dbReference>
<dbReference type="InterPro" id="IPR050194">
    <property type="entry name" value="Glycosyltransferase_grp1"/>
</dbReference>
<sequence>MTILFQYTELASYFLAGVRELVQQGHAVHIVRWPVNKEAPFRFTFPEGVTVYERQDYNTRQLVALVRTIRPDLIITSGWVDKGYLQVCRKFKETIPTVMSMDNHWLGTARQQVMRLAAPLLLHRFFTHAWVPGAPQKHYALKLGFRPERIAEGFYCADVDHFSGAAPDRCEASPFPRKLIYVGRYVHQKGLDLLFPAFMELQKETPNDWELWCAGTGDLYDQRPTHPKIKHLGFLQPDELKETLKGAGVFVLPSRFEPWGVVVHEMAAAGFPMICSSAVGAATRFLEDGKNGYLFQNESRADLKQALKRMMSLSDEELRTMARHSHKLGMSYTPKMWAEQAVRTIGQ</sequence>